<evidence type="ECO:0000259" key="1">
    <source>
        <dbReference type="PROSITE" id="PS01124"/>
    </source>
</evidence>
<organism evidence="2 3">
    <name type="scientific">Achromobacter spanius</name>
    <dbReference type="NCBI Taxonomy" id="217203"/>
    <lineage>
        <taxon>Bacteria</taxon>
        <taxon>Pseudomonadati</taxon>
        <taxon>Pseudomonadota</taxon>
        <taxon>Betaproteobacteria</taxon>
        <taxon>Burkholderiales</taxon>
        <taxon>Alcaligenaceae</taxon>
        <taxon>Achromobacter</taxon>
    </lineage>
</organism>
<evidence type="ECO:0000313" key="3">
    <source>
        <dbReference type="Proteomes" id="UP000037511"/>
    </source>
</evidence>
<feature type="domain" description="HTH araC/xylS-type" evidence="1">
    <location>
        <begin position="201"/>
        <end position="301"/>
    </location>
</feature>
<dbReference type="Proteomes" id="UP000037511">
    <property type="component" value="Unassembled WGS sequence"/>
</dbReference>
<dbReference type="EMBL" id="LGVG01000009">
    <property type="protein sequence ID" value="KNE27964.1"/>
    <property type="molecule type" value="Genomic_DNA"/>
</dbReference>
<comment type="caution">
    <text evidence="2">The sequence shown here is derived from an EMBL/GenBank/DDBJ whole genome shotgun (WGS) entry which is preliminary data.</text>
</comment>
<dbReference type="RefSeq" id="WP_050446458.1">
    <property type="nucleotide sequence ID" value="NZ_LGVG01000009.1"/>
</dbReference>
<dbReference type="Gene3D" id="1.10.10.60">
    <property type="entry name" value="Homeodomain-like"/>
    <property type="match status" value="1"/>
</dbReference>
<gene>
    <name evidence="2" type="ORF">AFM18_08990</name>
</gene>
<accession>A0AAW3I5A8</accession>
<dbReference type="GO" id="GO:0003700">
    <property type="term" value="F:DNA-binding transcription factor activity"/>
    <property type="evidence" value="ECO:0007669"/>
    <property type="project" value="InterPro"/>
</dbReference>
<dbReference type="AlphaFoldDB" id="A0AAW3I5A8"/>
<dbReference type="SMART" id="SM00342">
    <property type="entry name" value="HTH_ARAC"/>
    <property type="match status" value="1"/>
</dbReference>
<reference evidence="2 3" key="1">
    <citation type="submission" date="2015-07" db="EMBL/GenBank/DDBJ databases">
        <title>Draft genome of Achromobacter spanius.</title>
        <authorList>
            <person name="Wang X."/>
        </authorList>
    </citation>
    <scope>NUCLEOTIDE SEQUENCE [LARGE SCALE GENOMIC DNA]</scope>
    <source>
        <strain evidence="2 3">CGMCC9173</strain>
    </source>
</reference>
<name>A0AAW3I5A8_9BURK</name>
<proteinExistence type="predicted"/>
<sequence length="305" mass="34049">MNLHHFESFDSYAQAILAAQARIFLLGPGGNEWRIGHLDVNGIDVQRGVATAPSLCEATGRPTHLTLLLSQPPSSPTWLNGQPFSQDSVGILAPSRGYAFRAAGSNEWIMIALPLGSDLFAGSSLMAQTLRRWADAESMVRTDYLQVAALRDAAITSLAPSCPPEIGRRLIEQRLFDLIASRTPVQRCRGRPSISMSKLCESALKVFREQNATAHVNDLCKAMRISERSLRDFFLACFGMGPGHYLCLRKLHEVYLDLAKNRDPRMTVADCFLQHGYAYSTYAAAHYRRLFLETPSQTRHRLRQQ</sequence>
<evidence type="ECO:0000313" key="2">
    <source>
        <dbReference type="EMBL" id="KNE27964.1"/>
    </source>
</evidence>
<dbReference type="GO" id="GO:0043565">
    <property type="term" value="F:sequence-specific DNA binding"/>
    <property type="evidence" value="ECO:0007669"/>
    <property type="project" value="InterPro"/>
</dbReference>
<dbReference type="Pfam" id="PF12833">
    <property type="entry name" value="HTH_18"/>
    <property type="match status" value="1"/>
</dbReference>
<dbReference type="InterPro" id="IPR018060">
    <property type="entry name" value="HTH_AraC"/>
</dbReference>
<protein>
    <recommendedName>
        <fullName evidence="1">HTH araC/xylS-type domain-containing protein</fullName>
    </recommendedName>
</protein>
<dbReference type="PROSITE" id="PS01124">
    <property type="entry name" value="HTH_ARAC_FAMILY_2"/>
    <property type="match status" value="1"/>
</dbReference>